<dbReference type="Proteomes" id="UP000518188">
    <property type="component" value="Unassembled WGS sequence"/>
</dbReference>
<protein>
    <submittedName>
        <fullName evidence="1">Uncharacterized protein</fullName>
    </submittedName>
</protein>
<evidence type="ECO:0000313" key="1">
    <source>
        <dbReference type="EMBL" id="NKZ15710.1"/>
    </source>
</evidence>
<accession>A0A7X6MVH2</accession>
<name>A0A7X6MVH2_9MYCO</name>
<dbReference type="RefSeq" id="WP_131814160.1">
    <property type="nucleotide sequence ID" value="NZ_HG322954.1"/>
</dbReference>
<dbReference type="AlphaFoldDB" id="A0A7X6MVH2"/>
<reference evidence="1 2" key="1">
    <citation type="submission" date="2020-04" db="EMBL/GenBank/DDBJ databases">
        <title>MicrobeNet Type strains.</title>
        <authorList>
            <person name="Nicholson A.C."/>
        </authorList>
    </citation>
    <scope>NUCLEOTIDE SEQUENCE [LARGE SCALE GENOMIC DNA]</scope>
    <source>
        <strain evidence="1 2">ATCC 700731</strain>
    </source>
</reference>
<proteinExistence type="predicted"/>
<sequence>MRHYMSTAQVAEYLGITRDVLHARIRAREFKDPDVVIGDRFQGWSPETVEKYRQEHDGFGYSYDTEGLTNVITQIRTIAERVRTYGSQLDNAADGFAWSVPQNLHVIAARLESDFRGRLALDTRNAAHLNSIDVDVASAWGRERTVEQDDTDDQSLIRIALALGPVESYMAADSSHQERMAELHATSDDLSAVIERLPKVFDNPAGRLSARAIAVERSVIDNKLRDLADSA</sequence>
<gene>
    <name evidence="1" type="ORF">HGA11_32550</name>
</gene>
<organism evidence="1 2">
    <name type="scientific">Mycolicibacterium septicum DSM 44393</name>
    <dbReference type="NCBI Taxonomy" id="1341646"/>
    <lineage>
        <taxon>Bacteria</taxon>
        <taxon>Bacillati</taxon>
        <taxon>Actinomycetota</taxon>
        <taxon>Actinomycetes</taxon>
        <taxon>Mycobacteriales</taxon>
        <taxon>Mycobacteriaceae</taxon>
        <taxon>Mycolicibacterium</taxon>
    </lineage>
</organism>
<dbReference type="EMBL" id="JAAXPJ010000025">
    <property type="protein sequence ID" value="NKZ15710.1"/>
    <property type="molecule type" value="Genomic_DNA"/>
</dbReference>
<evidence type="ECO:0000313" key="2">
    <source>
        <dbReference type="Proteomes" id="UP000518188"/>
    </source>
</evidence>
<comment type="caution">
    <text evidence="1">The sequence shown here is derived from an EMBL/GenBank/DDBJ whole genome shotgun (WGS) entry which is preliminary data.</text>
</comment>